<dbReference type="Proteomes" id="UP000190328">
    <property type="component" value="Unassembled WGS sequence"/>
</dbReference>
<reference evidence="1 2" key="1">
    <citation type="submission" date="2017-02" db="EMBL/GenBank/DDBJ databases">
        <authorList>
            <person name="Peterson S.W."/>
        </authorList>
    </citation>
    <scope>NUCLEOTIDE SEQUENCE [LARGE SCALE GENOMIC DNA]</scope>
    <source>
        <strain evidence="1 2">ATCC BAA-1030</strain>
    </source>
</reference>
<name>A0A1T4PWT8_9ENTE</name>
<gene>
    <name evidence="1" type="ORF">SAMN02745116_01964</name>
</gene>
<evidence type="ECO:0000313" key="2">
    <source>
        <dbReference type="Proteomes" id="UP000190328"/>
    </source>
</evidence>
<keyword evidence="2" id="KW-1185">Reference proteome</keyword>
<accession>A0A1T4PWT8</accession>
<evidence type="ECO:0000313" key="1">
    <source>
        <dbReference type="EMBL" id="SJZ95972.1"/>
    </source>
</evidence>
<protein>
    <submittedName>
        <fullName evidence="1">Uncharacterized protein</fullName>
    </submittedName>
</protein>
<proteinExistence type="predicted"/>
<dbReference type="AlphaFoldDB" id="A0A1T4PWT8"/>
<dbReference type="EMBL" id="FUXI01000023">
    <property type="protein sequence ID" value="SJZ95972.1"/>
    <property type="molecule type" value="Genomic_DNA"/>
</dbReference>
<sequence length="55" mass="6223">MNQEIKKFKANGITALIEKVSQYAEENKLTIVSISHERSNSVMGDEIRAIVVFNK</sequence>
<organism evidence="1 2">
    <name type="scientific">Pilibacter termitis</name>
    <dbReference type="NCBI Taxonomy" id="263852"/>
    <lineage>
        <taxon>Bacteria</taxon>
        <taxon>Bacillati</taxon>
        <taxon>Bacillota</taxon>
        <taxon>Bacilli</taxon>
        <taxon>Lactobacillales</taxon>
        <taxon>Enterococcaceae</taxon>
        <taxon>Pilibacter</taxon>
    </lineage>
</organism>
<dbReference type="RefSeq" id="WP_159443284.1">
    <property type="nucleotide sequence ID" value="NZ_FUXI01000023.1"/>
</dbReference>